<dbReference type="InterPro" id="IPR050808">
    <property type="entry name" value="Phage_Integrase"/>
</dbReference>
<dbReference type="GO" id="GO:0003677">
    <property type="term" value="F:DNA binding"/>
    <property type="evidence" value="ECO:0007669"/>
    <property type="project" value="UniProtKB-KW"/>
</dbReference>
<evidence type="ECO:0000256" key="4">
    <source>
        <dbReference type="ARBA" id="ARBA00023172"/>
    </source>
</evidence>
<proteinExistence type="inferred from homology"/>
<dbReference type="InterPro" id="IPR010998">
    <property type="entry name" value="Integrase_recombinase_N"/>
</dbReference>
<dbReference type="InterPro" id="IPR038488">
    <property type="entry name" value="Integrase_DNA-bd_sf"/>
</dbReference>
<evidence type="ECO:0000256" key="2">
    <source>
        <dbReference type="ARBA" id="ARBA00022908"/>
    </source>
</evidence>
<evidence type="ECO:0000259" key="5">
    <source>
        <dbReference type="PROSITE" id="PS51898"/>
    </source>
</evidence>
<feature type="domain" description="Tyr recombinase" evidence="5">
    <location>
        <begin position="217"/>
        <end position="401"/>
    </location>
</feature>
<accession>A0A2I6S6G1</accession>
<dbReference type="InterPro" id="IPR025166">
    <property type="entry name" value="Integrase_DNA_bind_dom"/>
</dbReference>
<evidence type="ECO:0000313" key="7">
    <source>
        <dbReference type="Proteomes" id="UP000242205"/>
    </source>
</evidence>
<evidence type="ECO:0000256" key="1">
    <source>
        <dbReference type="ARBA" id="ARBA00008857"/>
    </source>
</evidence>
<keyword evidence="2" id="KW-0229">DNA integration</keyword>
<dbReference type="InterPro" id="IPR011010">
    <property type="entry name" value="DNA_brk_join_enz"/>
</dbReference>
<dbReference type="Pfam" id="PF00589">
    <property type="entry name" value="Phage_integrase"/>
    <property type="match status" value="1"/>
</dbReference>
<dbReference type="GO" id="GO:0006310">
    <property type="term" value="P:DNA recombination"/>
    <property type="evidence" value="ECO:0007669"/>
    <property type="project" value="UniProtKB-KW"/>
</dbReference>
<dbReference type="InterPro" id="IPR013762">
    <property type="entry name" value="Integrase-like_cat_sf"/>
</dbReference>
<dbReference type="EMBL" id="CP025682">
    <property type="protein sequence ID" value="AUN94821.1"/>
    <property type="molecule type" value="Genomic_DNA"/>
</dbReference>
<gene>
    <name evidence="6" type="ORF">C0099_07675</name>
</gene>
<reference evidence="6 7" key="1">
    <citation type="submission" date="2018-01" db="EMBL/GenBank/DDBJ databases">
        <authorList>
            <person name="Fu G.-Y."/>
        </authorList>
    </citation>
    <scope>NUCLEOTIDE SEQUENCE [LARGE SCALE GENOMIC DNA]</scope>
    <source>
        <strain evidence="6 7">SY39</strain>
    </source>
</reference>
<evidence type="ECO:0000313" key="6">
    <source>
        <dbReference type="EMBL" id="AUN94821.1"/>
    </source>
</evidence>
<dbReference type="Gene3D" id="1.10.150.130">
    <property type="match status" value="1"/>
</dbReference>
<evidence type="ECO:0000256" key="3">
    <source>
        <dbReference type="ARBA" id="ARBA00023125"/>
    </source>
</evidence>
<dbReference type="SUPFAM" id="SSF56349">
    <property type="entry name" value="DNA breaking-rejoining enzymes"/>
    <property type="match status" value="1"/>
</dbReference>
<organism evidence="6 7">
    <name type="scientific">Pseudazoarcus pumilus</name>
    <dbReference type="NCBI Taxonomy" id="2067960"/>
    <lineage>
        <taxon>Bacteria</taxon>
        <taxon>Pseudomonadati</taxon>
        <taxon>Pseudomonadota</taxon>
        <taxon>Betaproteobacteria</taxon>
        <taxon>Rhodocyclales</taxon>
        <taxon>Zoogloeaceae</taxon>
        <taxon>Pseudazoarcus</taxon>
    </lineage>
</organism>
<dbReference type="Proteomes" id="UP000242205">
    <property type="component" value="Chromosome"/>
</dbReference>
<dbReference type="PANTHER" id="PTHR30629:SF2">
    <property type="entry name" value="PROPHAGE INTEGRASE INTS-RELATED"/>
    <property type="match status" value="1"/>
</dbReference>
<protein>
    <recommendedName>
        <fullName evidence="5">Tyr recombinase domain-containing protein</fullName>
    </recommendedName>
</protein>
<dbReference type="InterPro" id="IPR002104">
    <property type="entry name" value="Integrase_catalytic"/>
</dbReference>
<sequence length="428" mass="47968">MPKLTKAFVEKLQIPDREVFAWDDEIKGFGIKIFPSGARSFVYQYRSPEGRTRRLTIGKLSDTLTTDMARRKAKELAFQVHSGKDPQGEKQERRKAETVGDLLDAYLDSEAFQAKADSTRTVDRGRIERHLRPTMGKHFADRVTPEMVKRMHREITEGKTAANVKTGRSRGLAKVRGGKGTADKAVLLLSALYKWAAEQGYLKDNPASTMKCWQTGTRDTILDSADDYRRMFEAIQELEDEKRLRSPAADAIRLIALTGARRGEVSGLRWKYVDLKAGRIVLPPHAHKTGHRSGKPRIIMLPAEAQAIIARQPAGEADDYVFRAWRADSPIELGREWPKVRTRARLPADLGLHGLRHSIGTHFAMQGASAVELMELLGHKQVETTLRYIHYAEDARKTIAERAASVALAGLNGETEKADVIELAEARK</sequence>
<name>A0A2I6S6G1_9RHOO</name>
<dbReference type="OrthoDB" id="662444at2"/>
<keyword evidence="3" id="KW-0238">DNA-binding</keyword>
<dbReference type="Gene3D" id="1.10.443.10">
    <property type="entry name" value="Intergrase catalytic core"/>
    <property type="match status" value="1"/>
</dbReference>
<keyword evidence="4" id="KW-0233">DNA recombination</keyword>
<dbReference type="GO" id="GO:0015074">
    <property type="term" value="P:DNA integration"/>
    <property type="evidence" value="ECO:0007669"/>
    <property type="project" value="UniProtKB-KW"/>
</dbReference>
<dbReference type="PROSITE" id="PS51898">
    <property type="entry name" value="TYR_RECOMBINASE"/>
    <property type="match status" value="1"/>
</dbReference>
<dbReference type="RefSeq" id="WP_102246888.1">
    <property type="nucleotide sequence ID" value="NZ_CP025682.1"/>
</dbReference>
<dbReference type="Gene3D" id="3.30.160.390">
    <property type="entry name" value="Integrase, DNA-binding domain"/>
    <property type="match status" value="1"/>
</dbReference>
<dbReference type="CDD" id="cd00796">
    <property type="entry name" value="INT_Rci_Hp1_C"/>
    <property type="match status" value="1"/>
</dbReference>
<dbReference type="AlphaFoldDB" id="A0A2I6S6G1"/>
<keyword evidence="7" id="KW-1185">Reference proteome</keyword>
<dbReference type="KEGG" id="atw:C0099_07675"/>
<dbReference type="PANTHER" id="PTHR30629">
    <property type="entry name" value="PROPHAGE INTEGRASE"/>
    <property type="match status" value="1"/>
</dbReference>
<comment type="similarity">
    <text evidence="1">Belongs to the 'phage' integrase family.</text>
</comment>
<dbReference type="Pfam" id="PF13356">
    <property type="entry name" value="Arm-DNA-bind_3"/>
    <property type="match status" value="1"/>
</dbReference>